<accession>A0A2T2ND84</accession>
<protein>
    <submittedName>
        <fullName evidence="1">Uncharacterized protein</fullName>
    </submittedName>
</protein>
<name>A0A2T2ND84_CORCC</name>
<proteinExistence type="predicted"/>
<dbReference type="Proteomes" id="UP000240883">
    <property type="component" value="Unassembled WGS sequence"/>
</dbReference>
<organism evidence="1 2">
    <name type="scientific">Corynespora cassiicola Philippines</name>
    <dbReference type="NCBI Taxonomy" id="1448308"/>
    <lineage>
        <taxon>Eukaryota</taxon>
        <taxon>Fungi</taxon>
        <taxon>Dikarya</taxon>
        <taxon>Ascomycota</taxon>
        <taxon>Pezizomycotina</taxon>
        <taxon>Dothideomycetes</taxon>
        <taxon>Pleosporomycetidae</taxon>
        <taxon>Pleosporales</taxon>
        <taxon>Corynesporascaceae</taxon>
        <taxon>Corynespora</taxon>
    </lineage>
</organism>
<reference evidence="1 2" key="1">
    <citation type="journal article" date="2018" name="Front. Microbiol.">
        <title>Genome-Wide Analysis of Corynespora cassiicola Leaf Fall Disease Putative Effectors.</title>
        <authorList>
            <person name="Lopez D."/>
            <person name="Ribeiro S."/>
            <person name="Label P."/>
            <person name="Fumanal B."/>
            <person name="Venisse J.S."/>
            <person name="Kohler A."/>
            <person name="de Oliveira R.R."/>
            <person name="Labutti K."/>
            <person name="Lipzen A."/>
            <person name="Lail K."/>
            <person name="Bauer D."/>
            <person name="Ohm R.A."/>
            <person name="Barry K.W."/>
            <person name="Spatafora J."/>
            <person name="Grigoriev I.V."/>
            <person name="Martin F.M."/>
            <person name="Pujade-Renaud V."/>
        </authorList>
    </citation>
    <scope>NUCLEOTIDE SEQUENCE [LARGE SCALE GENOMIC DNA]</scope>
    <source>
        <strain evidence="1 2">Philippines</strain>
    </source>
</reference>
<keyword evidence="2" id="KW-1185">Reference proteome</keyword>
<evidence type="ECO:0000313" key="1">
    <source>
        <dbReference type="EMBL" id="PSN63401.1"/>
    </source>
</evidence>
<dbReference type="AlphaFoldDB" id="A0A2T2ND84"/>
<dbReference type="EMBL" id="KZ678140">
    <property type="protein sequence ID" value="PSN63401.1"/>
    <property type="molecule type" value="Genomic_DNA"/>
</dbReference>
<sequence>MRDTILFFLLFFSFSPFWGLLYVDMDGRFVDMCRWLNVRYATFGARMGQAVIWGGD</sequence>
<evidence type="ECO:0000313" key="2">
    <source>
        <dbReference type="Proteomes" id="UP000240883"/>
    </source>
</evidence>
<gene>
    <name evidence="1" type="ORF">BS50DRAFT_111454</name>
</gene>